<dbReference type="InterPro" id="IPR039661">
    <property type="entry name" value="ELP3"/>
</dbReference>
<dbReference type="RefSeq" id="WP_338602253.1">
    <property type="nucleotide sequence ID" value="NZ_AP028679.1"/>
</dbReference>
<keyword evidence="2" id="KW-0004">4Fe-4S</keyword>
<sequence length="305" mass="32632">MDAARLASRVNLLGPWLRRVMGGPARKISLDPGLGCPHRPEGVGPGGCLYCPPGGSGPGRGGTLSEQLEHGLDRLRARRGPTPRALAYFQAYTATNAPAQVLEPLFMEVARHPAVAGIIVATRPDCLPPATWELLAELARRRPLWLELGLQSAHDATLTRINRGHDVACFDQALAQAHARGLRVVAHVILGLPGEDMGHTNATARHLAQGGVWGVKLHNLMVLAGAPLAHEHRAGGLALWNQEEYARAAAAFLARLPRRVLVHRLAADPGPDRLLAPGWAADKDAVLRAIAQAMEEDNLRQGDLA</sequence>
<evidence type="ECO:0000256" key="1">
    <source>
        <dbReference type="ARBA" id="ARBA00001966"/>
    </source>
</evidence>
<feature type="domain" description="Radical SAM core" evidence="7">
    <location>
        <begin position="20"/>
        <end position="259"/>
    </location>
</feature>
<dbReference type="NCBIfam" id="TIGR01212">
    <property type="entry name" value="TIGR01212 family radical SAM protein"/>
    <property type="match status" value="1"/>
</dbReference>
<proteinExistence type="predicted"/>
<keyword evidence="5" id="KW-0408">Iron</keyword>
<dbReference type="GO" id="GO:0003824">
    <property type="term" value="F:catalytic activity"/>
    <property type="evidence" value="ECO:0007669"/>
    <property type="project" value="InterPro"/>
</dbReference>
<dbReference type="InterPro" id="IPR032432">
    <property type="entry name" value="Radical_SAM_C"/>
</dbReference>
<dbReference type="GO" id="GO:0051539">
    <property type="term" value="F:4 iron, 4 sulfur cluster binding"/>
    <property type="evidence" value="ECO:0007669"/>
    <property type="project" value="UniProtKB-KW"/>
</dbReference>
<evidence type="ECO:0000313" key="9">
    <source>
        <dbReference type="Proteomes" id="UP001366166"/>
    </source>
</evidence>
<dbReference type="InterPro" id="IPR005911">
    <property type="entry name" value="YhcC-like"/>
</dbReference>
<gene>
    <name evidence="8" type="primary">yhcC-1</name>
    <name evidence="8" type="ORF">FAK_35050</name>
</gene>
<dbReference type="Gene3D" id="3.30.750.200">
    <property type="match status" value="1"/>
</dbReference>
<evidence type="ECO:0000256" key="3">
    <source>
        <dbReference type="ARBA" id="ARBA00022691"/>
    </source>
</evidence>
<evidence type="ECO:0000256" key="6">
    <source>
        <dbReference type="ARBA" id="ARBA00023014"/>
    </source>
</evidence>
<dbReference type="Pfam" id="PF16199">
    <property type="entry name" value="Radical_SAM_C"/>
    <property type="match status" value="1"/>
</dbReference>
<name>A0AAU9EMW0_9BACT</name>
<evidence type="ECO:0000256" key="5">
    <source>
        <dbReference type="ARBA" id="ARBA00023004"/>
    </source>
</evidence>
<comment type="cofactor">
    <cofactor evidence="1">
        <name>[4Fe-4S] cluster</name>
        <dbReference type="ChEBI" id="CHEBI:49883"/>
    </cofactor>
</comment>
<dbReference type="SFLD" id="SFLDS00029">
    <property type="entry name" value="Radical_SAM"/>
    <property type="match status" value="1"/>
</dbReference>
<dbReference type="PROSITE" id="PS51918">
    <property type="entry name" value="RADICAL_SAM"/>
    <property type="match status" value="1"/>
</dbReference>
<dbReference type="Proteomes" id="UP001366166">
    <property type="component" value="Chromosome"/>
</dbReference>
<dbReference type="SFLD" id="SFLDG01091">
    <property type="entry name" value="uncharacterized_CHP01210-like"/>
    <property type="match status" value="1"/>
</dbReference>
<evidence type="ECO:0000256" key="2">
    <source>
        <dbReference type="ARBA" id="ARBA00022485"/>
    </source>
</evidence>
<dbReference type="SFLD" id="SFLDG01086">
    <property type="entry name" value="elongater_protein-like"/>
    <property type="match status" value="1"/>
</dbReference>
<dbReference type="Pfam" id="PF04055">
    <property type="entry name" value="Radical_SAM"/>
    <property type="match status" value="1"/>
</dbReference>
<evidence type="ECO:0000259" key="7">
    <source>
        <dbReference type="PROSITE" id="PS51918"/>
    </source>
</evidence>
<evidence type="ECO:0000256" key="4">
    <source>
        <dbReference type="ARBA" id="ARBA00022723"/>
    </source>
</evidence>
<dbReference type="InterPro" id="IPR058240">
    <property type="entry name" value="rSAM_sf"/>
</dbReference>
<dbReference type="SMART" id="SM00729">
    <property type="entry name" value="Elp3"/>
    <property type="match status" value="1"/>
</dbReference>
<dbReference type="AlphaFoldDB" id="A0AAU9EMW0"/>
<keyword evidence="4" id="KW-0479">Metal-binding</keyword>
<protein>
    <submittedName>
        <fullName evidence="8">TIGR01212 family radical SAM protein</fullName>
    </submittedName>
</protein>
<keyword evidence="3" id="KW-0949">S-adenosyl-L-methionine</keyword>
<dbReference type="InterPro" id="IPR007197">
    <property type="entry name" value="rSAM"/>
</dbReference>
<evidence type="ECO:0000313" key="8">
    <source>
        <dbReference type="EMBL" id="BEQ16439.1"/>
    </source>
</evidence>
<dbReference type="EMBL" id="AP028679">
    <property type="protein sequence ID" value="BEQ16439.1"/>
    <property type="molecule type" value="Genomic_DNA"/>
</dbReference>
<organism evidence="8 9">
    <name type="scientific">Desulfoferula mesophila</name>
    <dbReference type="NCBI Taxonomy" id="3058419"/>
    <lineage>
        <taxon>Bacteria</taxon>
        <taxon>Pseudomonadati</taxon>
        <taxon>Thermodesulfobacteriota</taxon>
        <taxon>Desulfarculia</taxon>
        <taxon>Desulfarculales</taxon>
        <taxon>Desulfarculaceae</taxon>
        <taxon>Desulfoferula</taxon>
    </lineage>
</organism>
<dbReference type="PANTHER" id="PTHR11135:SF1">
    <property type="entry name" value="PROTEIN YHCC"/>
    <property type="match status" value="1"/>
</dbReference>
<keyword evidence="6" id="KW-0411">Iron-sulfur</keyword>
<reference evidence="9" key="1">
    <citation type="journal article" date="2023" name="Arch. Microbiol.">
        <title>Desulfoferula mesophilus gen. nov. sp. nov., a mesophilic sulfate-reducing bacterium isolated from a brackish lake sediment.</title>
        <authorList>
            <person name="Watanabe T."/>
            <person name="Yabe T."/>
            <person name="Tsuji J.M."/>
            <person name="Fukui M."/>
        </authorList>
    </citation>
    <scope>NUCLEOTIDE SEQUENCE [LARGE SCALE GENOMIC DNA]</scope>
    <source>
        <strain evidence="9">12FAK</strain>
    </source>
</reference>
<dbReference type="InterPro" id="IPR006638">
    <property type="entry name" value="Elp3/MiaA/NifB-like_rSAM"/>
</dbReference>
<accession>A0AAU9EMW0</accession>
<dbReference type="SUPFAM" id="SSF102114">
    <property type="entry name" value="Radical SAM enzymes"/>
    <property type="match status" value="1"/>
</dbReference>
<dbReference type="GO" id="GO:0046872">
    <property type="term" value="F:metal ion binding"/>
    <property type="evidence" value="ECO:0007669"/>
    <property type="project" value="UniProtKB-KW"/>
</dbReference>
<dbReference type="KEGG" id="dmp:FAK_35050"/>
<dbReference type="PANTHER" id="PTHR11135">
    <property type="entry name" value="HISTONE ACETYLTRANSFERASE-RELATED"/>
    <property type="match status" value="1"/>
</dbReference>
<dbReference type="SFLD" id="SFLDG01082">
    <property type="entry name" value="B12-binding_domain_containing"/>
    <property type="match status" value="1"/>
</dbReference>
<keyword evidence="9" id="KW-1185">Reference proteome</keyword>